<dbReference type="Pfam" id="PF07561">
    <property type="entry name" value="DUF1540"/>
    <property type="match status" value="2"/>
</dbReference>
<protein>
    <recommendedName>
        <fullName evidence="1">DUF1540 domain-containing protein</fullName>
    </recommendedName>
</protein>
<organism evidence="2 3">
    <name type="scientific">Tepidanaerobacter acetatoxydans (strain DSM 21804 / JCM 16047 / Re1)</name>
    <dbReference type="NCBI Taxonomy" id="1209989"/>
    <lineage>
        <taxon>Bacteria</taxon>
        <taxon>Bacillati</taxon>
        <taxon>Bacillota</taxon>
        <taxon>Clostridia</taxon>
        <taxon>Thermosediminibacterales</taxon>
        <taxon>Tepidanaerobacteraceae</taxon>
        <taxon>Tepidanaerobacter</taxon>
    </lineage>
</organism>
<dbReference type="OrthoDB" id="1681234at2"/>
<evidence type="ECO:0000313" key="2">
    <source>
        <dbReference type="EMBL" id="CCP25055.1"/>
    </source>
</evidence>
<dbReference type="STRING" id="1209989.TepRe1_0340"/>
<dbReference type="HOGENOM" id="CLU_159977_1_0_9"/>
<feature type="domain" description="DUF1540" evidence="1">
    <location>
        <begin position="12"/>
        <end position="55"/>
    </location>
</feature>
<dbReference type="KEGG" id="tae:TepiRe1_0377"/>
<dbReference type="RefSeq" id="WP_013777466.1">
    <property type="nucleotide sequence ID" value="NC_015519.1"/>
</dbReference>
<gene>
    <name evidence="2" type="ordered locus">TEPIRE1_0377</name>
</gene>
<accession>F4LU17</accession>
<dbReference type="InterPro" id="IPR011437">
    <property type="entry name" value="DUF1540"/>
</dbReference>
<dbReference type="EMBL" id="HF563609">
    <property type="protein sequence ID" value="CCP25055.1"/>
    <property type="molecule type" value="Genomic_DNA"/>
</dbReference>
<feature type="domain" description="DUF1540" evidence="1">
    <location>
        <begin position="91"/>
        <end position="132"/>
    </location>
</feature>
<dbReference type="AlphaFoldDB" id="F4LU17"/>
<evidence type="ECO:0000259" key="1">
    <source>
        <dbReference type="Pfam" id="PF07561"/>
    </source>
</evidence>
<reference evidence="3" key="1">
    <citation type="journal article" date="2013" name="Genome Announc.">
        <title>First genome sequence of a syntrophic acetate-oxidizing bacterium, Tepidanaerobacter acetatoxydans strain Re1.</title>
        <authorList>
            <person name="Manzoor S."/>
            <person name="Bongcam-Rudloff E."/>
            <person name="Schnurer A."/>
            <person name="Muller B."/>
        </authorList>
    </citation>
    <scope>NUCLEOTIDE SEQUENCE [LARGE SCALE GENOMIC DNA]</scope>
    <source>
        <strain evidence="3">Re1</strain>
    </source>
</reference>
<dbReference type="Proteomes" id="UP000010802">
    <property type="component" value="Chromosome"/>
</dbReference>
<sequence>MSNNTKIPNPEVKCSVNACTHWIPGNICSAGNINILNETVNTTSKSKEETICSTFEKRQGLDGFIDSADNINWVEFAEELVGIGRQLNPTVTCIVDTCKYHNNKDDLCQINSIEITYKKNNEYNKSTNCTTFEYDGKSTKDKNFS</sequence>
<accession>L0RVV3</accession>
<keyword evidence="3" id="KW-1185">Reference proteome</keyword>
<dbReference type="KEGG" id="tep:TepRe1_0340"/>
<dbReference type="eggNOG" id="ENOG5032U9H">
    <property type="taxonomic scope" value="Bacteria"/>
</dbReference>
<name>F4LU17_TEPAE</name>
<evidence type="ECO:0000313" key="3">
    <source>
        <dbReference type="Proteomes" id="UP000010802"/>
    </source>
</evidence>
<proteinExistence type="predicted"/>
<dbReference type="PATRIC" id="fig|1209989.3.peg.395"/>